<dbReference type="SUPFAM" id="SSF47345">
    <property type="entry name" value="Colicin E immunity proteins"/>
    <property type="match status" value="1"/>
</dbReference>
<evidence type="ECO:0000313" key="3">
    <source>
        <dbReference type="EMBL" id="RWU22200.1"/>
    </source>
</evidence>
<dbReference type="AlphaFoldDB" id="A0A443ZS48"/>
<dbReference type="EMBL" id="QJRG01000044">
    <property type="protein sequence ID" value="RWU22200.1"/>
    <property type="molecule type" value="Genomic_DNA"/>
</dbReference>
<dbReference type="PRINTS" id="PR01299">
    <property type="entry name" value="PYOCIN"/>
</dbReference>
<dbReference type="GO" id="GO:0030153">
    <property type="term" value="P:bacteriocin immunity"/>
    <property type="evidence" value="ECO:0007669"/>
    <property type="project" value="UniProtKB-KW"/>
</dbReference>
<gene>
    <name evidence="3" type="ORF">DM813_13530</name>
</gene>
<proteinExistence type="inferred from homology"/>
<reference evidence="3 4" key="1">
    <citation type="submission" date="2018-06" db="EMBL/GenBank/DDBJ databases">
        <title>Bacteria isolated from soil of Wuhan.</title>
        <authorList>
            <person name="Wei X."/>
            <person name="Chunhua H."/>
        </authorList>
    </citation>
    <scope>NUCLEOTIDE SEQUENCE [LARGE SCALE GENOMIC DNA]</scope>
    <source>
        <strain evidence="4">xwS2</strain>
    </source>
</reference>
<dbReference type="GO" id="GO:0015643">
    <property type="term" value="F:toxic substance binding"/>
    <property type="evidence" value="ECO:0007669"/>
    <property type="project" value="InterPro"/>
</dbReference>
<evidence type="ECO:0000313" key="4">
    <source>
        <dbReference type="Proteomes" id="UP000288983"/>
    </source>
</evidence>
<accession>A0A443ZS48</accession>
<sequence length="87" mass="10075">MNLKPSISDYTETEFMDFIKHIYFVNGSFDDDVLNPLLHHFEAIIEHPAGTDLIYWPEVKGLDAPEQVVRIIKEWREANGKPGFKAE</sequence>
<comment type="similarity">
    <text evidence="1">Belongs to the colicins ColE2/ColE8/ColE9 and pyocins S1/S2 family.</text>
</comment>
<dbReference type="Proteomes" id="UP000288983">
    <property type="component" value="Unassembled WGS sequence"/>
</dbReference>
<name>A0A443ZS48_9PSED</name>
<dbReference type="RefSeq" id="WP_128323873.1">
    <property type="nucleotide sequence ID" value="NZ_QJRG01000044.1"/>
</dbReference>
<organism evidence="3 4">
    <name type="scientific">Pseudomonas alkylphenolica</name>
    <dbReference type="NCBI Taxonomy" id="237609"/>
    <lineage>
        <taxon>Bacteria</taxon>
        <taxon>Pseudomonadati</taxon>
        <taxon>Pseudomonadota</taxon>
        <taxon>Gammaproteobacteria</taxon>
        <taxon>Pseudomonadales</taxon>
        <taxon>Pseudomonadaceae</taxon>
        <taxon>Pseudomonas</taxon>
    </lineage>
</organism>
<evidence type="ECO:0000256" key="1">
    <source>
        <dbReference type="ARBA" id="ARBA00009346"/>
    </source>
</evidence>
<dbReference type="InterPro" id="IPR035900">
    <property type="entry name" value="Colicin_E_sf"/>
</dbReference>
<dbReference type="OrthoDB" id="6810874at2"/>
<dbReference type="Gene3D" id="1.10.1200.20">
    <property type="entry name" value="Colicin E immunity protein"/>
    <property type="match status" value="1"/>
</dbReference>
<dbReference type="Pfam" id="PF01320">
    <property type="entry name" value="Colicin_Pyocin"/>
    <property type="match status" value="1"/>
</dbReference>
<evidence type="ECO:0000256" key="2">
    <source>
        <dbReference type="ARBA" id="ARBA00023025"/>
    </source>
</evidence>
<dbReference type="CDD" id="cd16363">
    <property type="entry name" value="Col_Im_like"/>
    <property type="match status" value="1"/>
</dbReference>
<dbReference type="InterPro" id="IPR000290">
    <property type="entry name" value="Colicin_pyocin"/>
</dbReference>
<protein>
    <submittedName>
        <fullName evidence="3">Bacteriocin immunity protein</fullName>
    </submittedName>
</protein>
<comment type="caution">
    <text evidence="3">The sequence shown here is derived from an EMBL/GenBank/DDBJ whole genome shotgun (WGS) entry which is preliminary data.</text>
</comment>
<keyword evidence="2" id="KW-0079">Bacteriocin immunity</keyword>